<evidence type="ECO:0000259" key="2">
    <source>
        <dbReference type="Pfam" id="PF06863"/>
    </source>
</evidence>
<dbReference type="PANTHER" id="PTHR36509">
    <property type="entry name" value="BLL3101 PROTEIN"/>
    <property type="match status" value="1"/>
</dbReference>
<dbReference type="AlphaFoldDB" id="A0A1I4A8T1"/>
<proteinExistence type="predicted"/>
<dbReference type="Pfam" id="PF06863">
    <property type="entry name" value="DUF1254"/>
    <property type="match status" value="1"/>
</dbReference>
<dbReference type="Gene3D" id="2.60.40.1610">
    <property type="entry name" value="Domain of unknown function DUF1254"/>
    <property type="match status" value="1"/>
</dbReference>
<gene>
    <name evidence="3" type="ORF">SAMN05444581_109149</name>
</gene>
<dbReference type="SUPFAM" id="SSF160935">
    <property type="entry name" value="VPA0735-like"/>
    <property type="match status" value="1"/>
</dbReference>
<dbReference type="Proteomes" id="UP000198755">
    <property type="component" value="Unassembled WGS sequence"/>
</dbReference>
<dbReference type="STRING" id="1612308.SAMN05444581_109149"/>
<keyword evidence="4" id="KW-1185">Reference proteome</keyword>
<dbReference type="Gene3D" id="2.60.120.600">
    <property type="entry name" value="Domain of unknown function DUF1214, C-terminal domain"/>
    <property type="match status" value="1"/>
</dbReference>
<feature type="domain" description="DUF1254" evidence="2">
    <location>
        <begin position="106"/>
        <end position="231"/>
    </location>
</feature>
<feature type="domain" description="DUF1214" evidence="1">
    <location>
        <begin position="382"/>
        <end position="488"/>
    </location>
</feature>
<evidence type="ECO:0000313" key="4">
    <source>
        <dbReference type="Proteomes" id="UP000198755"/>
    </source>
</evidence>
<evidence type="ECO:0000259" key="1">
    <source>
        <dbReference type="Pfam" id="PF06742"/>
    </source>
</evidence>
<dbReference type="InterPro" id="IPR010679">
    <property type="entry name" value="DUF1254"/>
</dbReference>
<dbReference type="PANTHER" id="PTHR36509:SF3">
    <property type="entry name" value="SIGNAL PEPTIDE PROTEIN"/>
    <property type="match status" value="1"/>
</dbReference>
<protein>
    <submittedName>
        <fullName evidence="3">Uncharacterized conserved protein</fullName>
    </submittedName>
</protein>
<dbReference type="OrthoDB" id="272779at2"/>
<dbReference type="InterPro" id="IPR010621">
    <property type="entry name" value="DUF1214"/>
</dbReference>
<organism evidence="3 4">
    <name type="scientific">Methylocapsa palsarum</name>
    <dbReference type="NCBI Taxonomy" id="1612308"/>
    <lineage>
        <taxon>Bacteria</taxon>
        <taxon>Pseudomonadati</taxon>
        <taxon>Pseudomonadota</taxon>
        <taxon>Alphaproteobacteria</taxon>
        <taxon>Hyphomicrobiales</taxon>
        <taxon>Beijerinckiaceae</taxon>
        <taxon>Methylocapsa</taxon>
    </lineage>
</organism>
<sequence length="505" mass="54639">MNSRSMLLFSGVILTVFGNLGSALSADQLKYSAKIPSSIVTPDVVHTSIGALHYKDGAPDKNTVTLVYDQLDLSRGIETFMQGMPATSVYAICRGLSEVGVRENQTFGMTESLMDARSLFLTANTTTPYVLSCLNLNTGPVVLQAPPGVLGPVDDAYFRWVTDIGLTGPDAGKGGKYLFLPPGYSGSVPTEGYHVIKSSTNRLLVFFRVFVEHGDIAAAVKSVKTNNQVYPLAAAQTSPQTTFVDISGKQFNTISSNTFEFYDELNSVVQSEPANFVPPETVGLFAAIGIKKDKPFSPDARMKKILTDAVAIGNGAARALLWAPRDPRTKFYADRQWETPFVGNSYLFADGAERILDARSMFFYYATGITPAMADAKPGTGSAYAVAFLDSKGNALDGGKTYKLTLPGPVPAKQFWSFAVYSNQSRSLLETDQKSAGIDNAAPGLKANSDGSYTVSFGPKPPMGQEKNWVQTMPGKGYNVILRLYGPLEPWFDKSWKPGDFELSH</sequence>
<name>A0A1I4A8T1_9HYPH</name>
<evidence type="ECO:0000313" key="3">
    <source>
        <dbReference type="EMBL" id="SFK52785.1"/>
    </source>
</evidence>
<dbReference type="InterPro" id="IPR037049">
    <property type="entry name" value="DUF1214_C_sf"/>
</dbReference>
<dbReference type="Gene3D" id="1.10.3360.10">
    <property type="entry name" value="VPA0735-like domain"/>
    <property type="match status" value="1"/>
</dbReference>
<dbReference type="Pfam" id="PF06742">
    <property type="entry name" value="DUF1214"/>
    <property type="match status" value="1"/>
</dbReference>
<accession>A0A1I4A8T1</accession>
<dbReference type="EMBL" id="FOSN01000009">
    <property type="protein sequence ID" value="SFK52785.1"/>
    <property type="molecule type" value="Genomic_DNA"/>
</dbReference>
<dbReference type="InterPro" id="IPR037050">
    <property type="entry name" value="DUF1254_sf"/>
</dbReference>
<reference evidence="3 4" key="1">
    <citation type="submission" date="2016-10" db="EMBL/GenBank/DDBJ databases">
        <authorList>
            <person name="de Groot N.N."/>
        </authorList>
    </citation>
    <scope>NUCLEOTIDE SEQUENCE [LARGE SCALE GENOMIC DNA]</scope>
    <source>
        <strain evidence="3 4">NE2</strain>
    </source>
</reference>